<name>A0A563W4Y2_9CYAN</name>
<protein>
    <submittedName>
        <fullName evidence="1">Uncharacterized protein</fullName>
    </submittedName>
</protein>
<evidence type="ECO:0000313" key="2">
    <source>
        <dbReference type="Proteomes" id="UP000320055"/>
    </source>
</evidence>
<dbReference type="RefSeq" id="WP_144868200.1">
    <property type="nucleotide sequence ID" value="NZ_LR213846.1"/>
</dbReference>
<proteinExistence type="predicted"/>
<dbReference type="Proteomes" id="UP000320055">
    <property type="component" value="Unassembled WGS sequence"/>
</dbReference>
<organism evidence="1 2">
    <name type="scientific">Hyella patelloides LEGE 07179</name>
    <dbReference type="NCBI Taxonomy" id="945734"/>
    <lineage>
        <taxon>Bacteria</taxon>
        <taxon>Bacillati</taxon>
        <taxon>Cyanobacteriota</taxon>
        <taxon>Cyanophyceae</taxon>
        <taxon>Pleurocapsales</taxon>
        <taxon>Hyellaceae</taxon>
        <taxon>Hyella</taxon>
    </lineage>
</organism>
<keyword evidence="2" id="KW-1185">Reference proteome</keyword>
<dbReference type="EMBL" id="CAACVJ010000696">
    <property type="protein sequence ID" value="VEP18726.1"/>
    <property type="molecule type" value="Genomic_DNA"/>
</dbReference>
<gene>
    <name evidence="1" type="ORF">H1P_880003</name>
</gene>
<reference evidence="1 2" key="1">
    <citation type="submission" date="2019-01" db="EMBL/GenBank/DDBJ databases">
        <authorList>
            <person name="Brito A."/>
        </authorList>
    </citation>
    <scope>NUCLEOTIDE SEQUENCE [LARGE SCALE GENOMIC DNA]</scope>
    <source>
        <strain evidence="1">1</strain>
    </source>
</reference>
<accession>A0A563W4Y2</accession>
<sequence>MSYDSLPSQLYLLVPWDLPIDEQLSLSDQGEIRQVLQSLLQALNKSSSLQALTIVNRELEALEFSSRLAPIATTKSSLKPWEVKDFNKYFNLSHVRTEDKSFCIVWGLLTVYKTLLLLDLDRDNPDFNSSRITDLQEGLKSYVYLLGRVFNLSLEKIS</sequence>
<evidence type="ECO:0000313" key="1">
    <source>
        <dbReference type="EMBL" id="VEP18726.1"/>
    </source>
</evidence>
<dbReference type="OrthoDB" id="457795at2"/>
<dbReference type="AlphaFoldDB" id="A0A563W4Y2"/>